<dbReference type="HOGENOM" id="CLU_118673_0_0_1"/>
<evidence type="ECO:0000313" key="4">
    <source>
        <dbReference type="Proteomes" id="UP000030663"/>
    </source>
</evidence>
<dbReference type="Pfam" id="PF24883">
    <property type="entry name" value="NPHP3_N"/>
    <property type="match status" value="1"/>
</dbReference>
<feature type="domain" description="Nephrocystin 3-like N-terminal" evidence="2">
    <location>
        <begin position="54"/>
        <end position="101"/>
    </location>
</feature>
<sequence length="199" mass="22462">MLEHHRARDTARNIFDDRKITKAQWSIDRRVLGAVLVTVQRPSGSEPLMKAATTPSSRALFVVIDALDECEKDADIKPLLKLFSTLLSAGSLRVRVLVNSRPELPVRLGFSAIGDTHQDLILHKIPQSIIEHDISVFLHYEFTNIRNRFNKEVVEELRLPVDWPGEANLEKITKAAVPVFIFAATLCQFVNDSCLGRPR</sequence>
<dbReference type="Proteomes" id="UP000030663">
    <property type="component" value="Unassembled WGS sequence"/>
</dbReference>
<evidence type="ECO:0000313" key="3">
    <source>
        <dbReference type="EMBL" id="EXK78818.1"/>
    </source>
</evidence>
<reference evidence="3 4" key="1">
    <citation type="submission" date="2011-11" db="EMBL/GenBank/DDBJ databases">
        <title>The Genome Sequence of Fusarium oxysporum PHW815.</title>
        <authorList>
            <consortium name="The Broad Institute Genome Sequencing Platform"/>
            <person name="Ma L.-J."/>
            <person name="Gale L.R."/>
            <person name="Schwartz D.C."/>
            <person name="Zhou S."/>
            <person name="Corby-Kistler H."/>
            <person name="Young S.K."/>
            <person name="Zeng Q."/>
            <person name="Gargeya S."/>
            <person name="Fitzgerald M."/>
            <person name="Haas B."/>
            <person name="Abouelleil A."/>
            <person name="Alvarado L."/>
            <person name="Arachchi H.M."/>
            <person name="Berlin A."/>
            <person name="Brown A."/>
            <person name="Chapman S.B."/>
            <person name="Chen Z."/>
            <person name="Dunbar C."/>
            <person name="Freedman E."/>
            <person name="Gearin G."/>
            <person name="Goldberg J."/>
            <person name="Griggs A."/>
            <person name="Gujja S."/>
            <person name="Heiman D."/>
            <person name="Howarth C."/>
            <person name="Larson L."/>
            <person name="Lui A."/>
            <person name="MacDonald P.J.P."/>
            <person name="Montmayeur A."/>
            <person name="Murphy C."/>
            <person name="Neiman D."/>
            <person name="Pearson M."/>
            <person name="Priest M."/>
            <person name="Roberts A."/>
            <person name="Saif S."/>
            <person name="Shea T."/>
            <person name="Shenoy N."/>
            <person name="Sisk P."/>
            <person name="Stolte C."/>
            <person name="Sykes S."/>
            <person name="Wortman J."/>
            <person name="Nusbaum C."/>
            <person name="Birren B."/>
        </authorList>
    </citation>
    <scope>NUCLEOTIDE SEQUENCE [LARGE SCALE GENOMIC DNA]</scope>
    <source>
        <strain evidence="3 4">54005</strain>
    </source>
</reference>
<keyword evidence="4" id="KW-1185">Reference proteome</keyword>
<evidence type="ECO:0000259" key="2">
    <source>
        <dbReference type="Pfam" id="PF24883"/>
    </source>
</evidence>
<protein>
    <recommendedName>
        <fullName evidence="2">Nephrocystin 3-like N-terminal domain-containing protein</fullName>
    </recommendedName>
</protein>
<name>X0BIY3_FUSOX</name>
<dbReference type="InterPro" id="IPR056884">
    <property type="entry name" value="NPHP3-like_N"/>
</dbReference>
<proteinExistence type="predicted"/>
<dbReference type="AlphaFoldDB" id="X0BIY3"/>
<gene>
    <name evidence="3" type="ORF">FOQG_16517</name>
</gene>
<organism evidence="3 4">
    <name type="scientific">Fusarium oxysporum f. sp. raphani 54005</name>
    <dbReference type="NCBI Taxonomy" id="1089458"/>
    <lineage>
        <taxon>Eukaryota</taxon>
        <taxon>Fungi</taxon>
        <taxon>Dikarya</taxon>
        <taxon>Ascomycota</taxon>
        <taxon>Pezizomycotina</taxon>
        <taxon>Sordariomycetes</taxon>
        <taxon>Hypocreomycetidae</taxon>
        <taxon>Hypocreales</taxon>
        <taxon>Nectriaceae</taxon>
        <taxon>Fusarium</taxon>
        <taxon>Fusarium oxysporum species complex</taxon>
    </lineage>
</organism>
<accession>X0BIY3</accession>
<keyword evidence="1" id="KW-0677">Repeat</keyword>
<dbReference type="EMBL" id="JH658500">
    <property type="protein sequence ID" value="EXK78818.1"/>
    <property type="molecule type" value="Genomic_DNA"/>
</dbReference>
<evidence type="ECO:0000256" key="1">
    <source>
        <dbReference type="ARBA" id="ARBA00022737"/>
    </source>
</evidence>